<dbReference type="Gene3D" id="3.40.830.10">
    <property type="entry name" value="LigB-like"/>
    <property type="match status" value="1"/>
</dbReference>
<dbReference type="SUPFAM" id="SSF53213">
    <property type="entry name" value="LigB-like"/>
    <property type="match status" value="1"/>
</dbReference>
<accession>A0A8H8BSH8</accession>
<comment type="similarity">
    <text evidence="2">Belongs to the DODA-type extradiol aromatic ring-opening dioxygenase family.</text>
</comment>
<proteinExistence type="inferred from homology"/>
<dbReference type="OrthoDB" id="7396853at2759"/>
<dbReference type="EMBL" id="JAFJYH010000046">
    <property type="protein sequence ID" value="KAG4422616.1"/>
    <property type="molecule type" value="Genomic_DNA"/>
</dbReference>
<keyword evidence="4" id="KW-0862">Zinc</keyword>
<comment type="cofactor">
    <cofactor evidence="1">
        <name>Zn(2+)</name>
        <dbReference type="ChEBI" id="CHEBI:29105"/>
    </cofactor>
</comment>
<feature type="domain" description="Extradiol ring-cleavage dioxygenase class III enzyme subunit B" evidence="6">
    <location>
        <begin position="10"/>
        <end position="254"/>
    </location>
</feature>
<evidence type="ECO:0000256" key="1">
    <source>
        <dbReference type="ARBA" id="ARBA00001947"/>
    </source>
</evidence>
<dbReference type="CDD" id="cd07363">
    <property type="entry name" value="45_DOPA_Dioxygenase"/>
    <property type="match status" value="1"/>
</dbReference>
<dbReference type="PIRSF" id="PIRSF006157">
    <property type="entry name" value="Doxgns_DODA"/>
    <property type="match status" value="1"/>
</dbReference>
<dbReference type="Pfam" id="PF02900">
    <property type="entry name" value="LigB"/>
    <property type="match status" value="1"/>
</dbReference>
<evidence type="ECO:0000256" key="3">
    <source>
        <dbReference type="ARBA" id="ARBA00022723"/>
    </source>
</evidence>
<keyword evidence="8" id="KW-1185">Reference proteome</keyword>
<gene>
    <name evidence="7" type="ORF">IFR04_004237</name>
</gene>
<dbReference type="GO" id="GO:0008270">
    <property type="term" value="F:zinc ion binding"/>
    <property type="evidence" value="ECO:0007669"/>
    <property type="project" value="InterPro"/>
</dbReference>
<organism evidence="7 8">
    <name type="scientific">Cadophora malorum</name>
    <dbReference type="NCBI Taxonomy" id="108018"/>
    <lineage>
        <taxon>Eukaryota</taxon>
        <taxon>Fungi</taxon>
        <taxon>Dikarya</taxon>
        <taxon>Ascomycota</taxon>
        <taxon>Pezizomycotina</taxon>
        <taxon>Leotiomycetes</taxon>
        <taxon>Helotiales</taxon>
        <taxon>Ploettnerulaceae</taxon>
        <taxon>Cadophora</taxon>
    </lineage>
</organism>
<reference evidence="7" key="1">
    <citation type="submission" date="2021-02" db="EMBL/GenBank/DDBJ databases">
        <title>Genome sequence Cadophora malorum strain M34.</title>
        <authorList>
            <person name="Stefanovic E."/>
            <person name="Vu D."/>
            <person name="Scully C."/>
            <person name="Dijksterhuis J."/>
            <person name="Roader J."/>
            <person name="Houbraken J."/>
        </authorList>
    </citation>
    <scope>NUCLEOTIDE SEQUENCE</scope>
    <source>
        <strain evidence="7">M34</strain>
    </source>
</reference>
<dbReference type="GO" id="GO:0016702">
    <property type="term" value="F:oxidoreductase activity, acting on single donors with incorporation of molecular oxygen, incorporation of two atoms of oxygen"/>
    <property type="evidence" value="ECO:0007669"/>
    <property type="project" value="UniProtKB-ARBA"/>
</dbReference>
<dbReference type="Proteomes" id="UP000664132">
    <property type="component" value="Unassembled WGS sequence"/>
</dbReference>
<protein>
    <recommendedName>
        <fullName evidence="6">Extradiol ring-cleavage dioxygenase class III enzyme subunit B domain-containing protein</fullName>
    </recommendedName>
</protein>
<dbReference type="PANTHER" id="PTHR30096">
    <property type="entry name" value="4,5-DOPA DIOXYGENASE EXTRADIOL-LIKE PROTEIN"/>
    <property type="match status" value="1"/>
</dbReference>
<keyword evidence="3" id="KW-0479">Metal-binding</keyword>
<evidence type="ECO:0000256" key="2">
    <source>
        <dbReference type="ARBA" id="ARBA00007581"/>
    </source>
</evidence>
<sequence>MTQSKSLTPVHFFSHGSTMMLGEESASATYWKKCGDAALANGIKHVVMMGAHWATLGDEIEVAANPAPAKSPVAYVEPSKFVPYKLNPDLPMASRCVDMLKKGGLKAKLNEKFDWIHDTYLILIRMFPDGCPPTTIISMNARYDPHYHVKVGAALRPLRNEDVLFIGTGGAVHNLYRNNWFQMLRYRDNFAMESPPDSTMLDFRQEFEDAITKNSGPDLRRAMTMLMKVPKYRDAHGTDDHFMAAMFVAGLCGSVEDIGTAAELGAEDWELRNMCNSQFTLGKWSGSGLVAAR</sequence>
<evidence type="ECO:0000259" key="6">
    <source>
        <dbReference type="Pfam" id="PF02900"/>
    </source>
</evidence>
<dbReference type="AlphaFoldDB" id="A0A8H8BSH8"/>
<dbReference type="InterPro" id="IPR004183">
    <property type="entry name" value="Xdiol_dOase_suB"/>
</dbReference>
<name>A0A8H8BSH8_9HELO</name>
<dbReference type="InterPro" id="IPR014436">
    <property type="entry name" value="Extradiol_dOase_DODA"/>
</dbReference>
<keyword evidence="5" id="KW-0560">Oxidoreductase</keyword>
<dbReference type="GO" id="GO:0008198">
    <property type="term" value="F:ferrous iron binding"/>
    <property type="evidence" value="ECO:0007669"/>
    <property type="project" value="InterPro"/>
</dbReference>
<evidence type="ECO:0000256" key="5">
    <source>
        <dbReference type="ARBA" id="ARBA00023002"/>
    </source>
</evidence>
<evidence type="ECO:0000256" key="4">
    <source>
        <dbReference type="ARBA" id="ARBA00022833"/>
    </source>
</evidence>
<evidence type="ECO:0000313" key="7">
    <source>
        <dbReference type="EMBL" id="KAG4422616.1"/>
    </source>
</evidence>
<evidence type="ECO:0000313" key="8">
    <source>
        <dbReference type="Proteomes" id="UP000664132"/>
    </source>
</evidence>
<comment type="caution">
    <text evidence="7">The sequence shown here is derived from an EMBL/GenBank/DDBJ whole genome shotgun (WGS) entry which is preliminary data.</text>
</comment>
<dbReference type="PANTHER" id="PTHR30096:SF1">
    <property type="entry name" value="AROMATIC RING-OPENING DIOXYGENASE FAMILY PROTEIN (AFU_ORTHOLOGUE AFUA_7G00640)"/>
    <property type="match status" value="1"/>
</dbReference>